<protein>
    <submittedName>
        <fullName evidence="3">FAD-dependent oxidoreductase</fullName>
    </submittedName>
</protein>
<sequence length="423" mass="44314">MPSFSPAASVWAATAAPGPDLPVFTGERRADVAIVGAGFTGLVAALTLARGGASVIVVDMVEPGFGASGRNGGQVIPGLKDDPDTLDRVFGEATTAFAGGTADLVFSLIDELGIDCDPVRGGWIQASVKHLHLPRLESRMAQWRARGAAVEMLDAAGMAAATGGRGFVGGWIDRRGGSVHPLAYARGLARAALQAGAEIFRDAEAVSITRGTGGWVLGFADGGRLTAGQVVIATNGYTGRLWPGLKATVIPANSIQVATAPLPEDLRARILLGRPVVSDSRRIANYFRIGPEGRLMMGGRGAFREPRDAADYRRIEAALAAFYPEAARLTVGFRWAGRVAMTRDHLPHIHQPAAGVTMALGYNGRGVALASAMGRAIGAHLLDAANPLPLALSAIRPMPVHGLHPLYATAMIEAYRVRDMLER</sequence>
<dbReference type="PANTHER" id="PTHR13847:SF281">
    <property type="entry name" value="FAD DEPENDENT OXIDOREDUCTASE DOMAIN-CONTAINING PROTEIN"/>
    <property type="match status" value="1"/>
</dbReference>
<dbReference type="GO" id="GO:0005737">
    <property type="term" value="C:cytoplasm"/>
    <property type="evidence" value="ECO:0007669"/>
    <property type="project" value="TreeGrafter"/>
</dbReference>
<dbReference type="RefSeq" id="WP_062761846.1">
    <property type="nucleotide sequence ID" value="NZ_CP121053.1"/>
</dbReference>
<name>A0A162LS10_9PROT</name>
<dbReference type="PRINTS" id="PR00420">
    <property type="entry name" value="RNGMNOXGNASE"/>
</dbReference>
<keyword evidence="1" id="KW-0560">Oxidoreductase</keyword>
<organism evidence="3 4">
    <name type="scientific">Tistrella mobilis</name>
    <dbReference type="NCBI Taxonomy" id="171437"/>
    <lineage>
        <taxon>Bacteria</taxon>
        <taxon>Pseudomonadati</taxon>
        <taxon>Pseudomonadota</taxon>
        <taxon>Alphaproteobacteria</taxon>
        <taxon>Geminicoccales</taxon>
        <taxon>Geminicoccaceae</taxon>
        <taxon>Tistrella</taxon>
    </lineage>
</organism>
<gene>
    <name evidence="3" type="ORF">AUP44_21905</name>
</gene>
<evidence type="ECO:0000313" key="4">
    <source>
        <dbReference type="Proteomes" id="UP000075787"/>
    </source>
</evidence>
<evidence type="ECO:0000259" key="2">
    <source>
        <dbReference type="Pfam" id="PF01266"/>
    </source>
</evidence>
<feature type="domain" description="FAD dependent oxidoreductase" evidence="2">
    <location>
        <begin position="31"/>
        <end position="377"/>
    </location>
</feature>
<dbReference type="InterPro" id="IPR006076">
    <property type="entry name" value="FAD-dep_OxRdtase"/>
</dbReference>
<comment type="caution">
    <text evidence="3">The sequence shown here is derived from an EMBL/GenBank/DDBJ whole genome shotgun (WGS) entry which is preliminary data.</text>
</comment>
<dbReference type="Gene3D" id="3.30.9.10">
    <property type="entry name" value="D-Amino Acid Oxidase, subunit A, domain 2"/>
    <property type="match status" value="1"/>
</dbReference>
<evidence type="ECO:0000313" key="3">
    <source>
        <dbReference type="EMBL" id="KYO56571.1"/>
    </source>
</evidence>
<dbReference type="EMBL" id="LPZR01000041">
    <property type="protein sequence ID" value="KYO56571.1"/>
    <property type="molecule type" value="Genomic_DNA"/>
</dbReference>
<dbReference type="PANTHER" id="PTHR13847">
    <property type="entry name" value="SARCOSINE DEHYDROGENASE-RELATED"/>
    <property type="match status" value="1"/>
</dbReference>
<accession>A0A162LS10</accession>
<proteinExistence type="predicted"/>
<dbReference type="SUPFAM" id="SSF51905">
    <property type="entry name" value="FAD/NAD(P)-binding domain"/>
    <property type="match status" value="1"/>
</dbReference>
<reference evidence="3 4" key="1">
    <citation type="submission" date="2015-12" db="EMBL/GenBank/DDBJ databases">
        <title>Genome sequence of Tistrella mobilis MCCC 1A02139.</title>
        <authorList>
            <person name="Lu L."/>
            <person name="Lai Q."/>
            <person name="Shao Z."/>
            <person name="Qian P."/>
        </authorList>
    </citation>
    <scope>NUCLEOTIDE SEQUENCE [LARGE SCALE GENOMIC DNA]</scope>
    <source>
        <strain evidence="3 4">MCCC 1A02139</strain>
    </source>
</reference>
<dbReference type="Gene3D" id="3.50.50.60">
    <property type="entry name" value="FAD/NAD(P)-binding domain"/>
    <property type="match status" value="1"/>
</dbReference>
<dbReference type="Proteomes" id="UP000075787">
    <property type="component" value="Unassembled WGS sequence"/>
</dbReference>
<dbReference type="Pfam" id="PF01266">
    <property type="entry name" value="DAO"/>
    <property type="match status" value="1"/>
</dbReference>
<dbReference type="GO" id="GO:0016491">
    <property type="term" value="F:oxidoreductase activity"/>
    <property type="evidence" value="ECO:0007669"/>
    <property type="project" value="UniProtKB-KW"/>
</dbReference>
<dbReference type="InterPro" id="IPR036188">
    <property type="entry name" value="FAD/NAD-bd_sf"/>
</dbReference>
<dbReference type="AlphaFoldDB" id="A0A162LS10"/>
<evidence type="ECO:0000256" key="1">
    <source>
        <dbReference type="ARBA" id="ARBA00023002"/>
    </source>
</evidence>